<proteinExistence type="predicted"/>
<accession>A0A2A2TNU4</accession>
<evidence type="ECO:0000313" key="2">
    <source>
        <dbReference type="Proteomes" id="UP000218238"/>
    </source>
</evidence>
<gene>
    <name evidence="1" type="ORF">CK510_03645</name>
</gene>
<dbReference type="PANTHER" id="PTHR38009">
    <property type="entry name" value="CONSERVED HYPOTHETICAL PHAGE TAIL PROTEIN"/>
    <property type="match status" value="1"/>
</dbReference>
<keyword evidence="2" id="KW-1185">Reference proteome</keyword>
<dbReference type="RefSeq" id="WP_095720397.1">
    <property type="nucleotide sequence ID" value="NZ_NTFS01000023.1"/>
</dbReference>
<dbReference type="NCBIfam" id="TIGR02241">
    <property type="entry name" value="conserved hypothetical phage tail region protein"/>
    <property type="match status" value="1"/>
</dbReference>
<organism evidence="1 2">
    <name type="scientific">Brunnivagina elsteri CCALA 953</name>
    <dbReference type="NCBI Taxonomy" id="987040"/>
    <lineage>
        <taxon>Bacteria</taxon>
        <taxon>Bacillati</taxon>
        <taxon>Cyanobacteriota</taxon>
        <taxon>Cyanophyceae</taxon>
        <taxon>Nostocales</taxon>
        <taxon>Calotrichaceae</taxon>
        <taxon>Brunnivagina</taxon>
    </lineage>
</organism>
<dbReference type="GO" id="GO:0005198">
    <property type="term" value="F:structural molecule activity"/>
    <property type="evidence" value="ECO:0007669"/>
    <property type="project" value="InterPro"/>
</dbReference>
<reference evidence="1 2" key="1">
    <citation type="submission" date="2017-08" db="EMBL/GenBank/DDBJ databases">
        <title>Draft genome sequence of filamentous cyanobacterium Calothrix elsteri CCALA 953.</title>
        <authorList>
            <person name="Gagunashvili A.N."/>
            <person name="Elster J."/>
            <person name="Andresson O.S."/>
        </authorList>
    </citation>
    <scope>NUCLEOTIDE SEQUENCE [LARGE SCALE GENOMIC DNA]</scope>
    <source>
        <strain evidence="1 2">CCALA 953</strain>
    </source>
</reference>
<sequence length="166" mass="18627">MVQANSTGQLPEILTACRFYLGLTLDGSNDQVDGTFLECRGFQQTQAPIEICEVTANQWGKATKGQTIRTKLPGNVKSGNLTLRRGMTSSIALWDWFQAVQEGNWGTQRRNAYLTIYDQAAKPQAKYELAGAWPSSYKITDVNARSTEIEIEELEIAFEEFKRVKP</sequence>
<dbReference type="Proteomes" id="UP000218238">
    <property type="component" value="Unassembled WGS sequence"/>
</dbReference>
<dbReference type="PANTHER" id="PTHR38009:SF1">
    <property type="entry name" value="CONSERVED HYPOTHETICAL PHAGE TAIL PROTEIN"/>
    <property type="match status" value="1"/>
</dbReference>
<protein>
    <submittedName>
        <fullName evidence="1">Phage tail protein</fullName>
    </submittedName>
</protein>
<dbReference type="AlphaFoldDB" id="A0A2A2TNU4"/>
<dbReference type="InterPro" id="IPR010667">
    <property type="entry name" value="Phage_T4_Gp19"/>
</dbReference>
<comment type="caution">
    <text evidence="1">The sequence shown here is derived from an EMBL/GenBank/DDBJ whole genome shotgun (WGS) entry which is preliminary data.</text>
</comment>
<dbReference type="Pfam" id="PF06841">
    <property type="entry name" value="Phage_T4_gp19"/>
    <property type="match status" value="1"/>
</dbReference>
<evidence type="ECO:0000313" key="1">
    <source>
        <dbReference type="EMBL" id="PAX60077.1"/>
    </source>
</evidence>
<dbReference type="EMBL" id="NTFS01000023">
    <property type="protein sequence ID" value="PAX60077.1"/>
    <property type="molecule type" value="Genomic_DNA"/>
</dbReference>
<dbReference type="OrthoDB" id="571709at2"/>
<dbReference type="InterPro" id="IPR011747">
    <property type="entry name" value="CHP02241"/>
</dbReference>
<name>A0A2A2TNU4_9CYAN</name>